<dbReference type="PRINTS" id="PR00838">
    <property type="entry name" value="V5ALLERGEN"/>
</dbReference>
<dbReference type="PRINTS" id="PR00837">
    <property type="entry name" value="V5TPXLIKE"/>
</dbReference>
<comment type="subcellular location">
    <subcellularLocation>
        <location evidence="1">Secreted</location>
    </subcellularLocation>
</comment>
<dbReference type="PANTHER" id="PTHR10334">
    <property type="entry name" value="CYSTEINE-RICH SECRETORY PROTEIN-RELATED"/>
    <property type="match status" value="1"/>
</dbReference>
<evidence type="ECO:0000256" key="3">
    <source>
        <dbReference type="ARBA" id="ARBA00023157"/>
    </source>
</evidence>
<dbReference type="GO" id="GO:0005576">
    <property type="term" value="C:extracellular region"/>
    <property type="evidence" value="ECO:0007669"/>
    <property type="project" value="UniProtKB-SubCell"/>
</dbReference>
<name>A0AA39KXC2_9HYME</name>
<dbReference type="SMART" id="SM00198">
    <property type="entry name" value="SCP"/>
    <property type="match status" value="1"/>
</dbReference>
<dbReference type="InterPro" id="IPR002413">
    <property type="entry name" value="V5_allergen-like"/>
</dbReference>
<dbReference type="AlphaFoldDB" id="A0AA39KXC2"/>
<accession>A0AA39KXC2</accession>
<dbReference type="Pfam" id="PF00188">
    <property type="entry name" value="CAP"/>
    <property type="match status" value="1"/>
</dbReference>
<keyword evidence="3" id="KW-1015">Disulfide bond</keyword>
<dbReference type="Proteomes" id="UP001168990">
    <property type="component" value="Unassembled WGS sequence"/>
</dbReference>
<comment type="caution">
    <text evidence="6">The sequence shown here is derived from an EMBL/GenBank/DDBJ whole genome shotgun (WGS) entry which is preliminary data.</text>
</comment>
<evidence type="ECO:0000313" key="7">
    <source>
        <dbReference type="Proteomes" id="UP001168990"/>
    </source>
</evidence>
<dbReference type="InterPro" id="IPR018244">
    <property type="entry name" value="Allrgn_V5/Tpx1_CS"/>
</dbReference>
<proteinExistence type="predicted"/>
<dbReference type="InterPro" id="IPR014044">
    <property type="entry name" value="CAP_dom"/>
</dbReference>
<feature type="signal peptide" evidence="4">
    <location>
        <begin position="1"/>
        <end position="23"/>
    </location>
</feature>
<keyword evidence="4" id="KW-0732">Signal</keyword>
<evidence type="ECO:0000256" key="4">
    <source>
        <dbReference type="SAM" id="SignalP"/>
    </source>
</evidence>
<dbReference type="InterPro" id="IPR035940">
    <property type="entry name" value="CAP_sf"/>
</dbReference>
<evidence type="ECO:0000256" key="1">
    <source>
        <dbReference type="ARBA" id="ARBA00004613"/>
    </source>
</evidence>
<dbReference type="Gene3D" id="3.40.33.10">
    <property type="entry name" value="CAP"/>
    <property type="match status" value="1"/>
</dbReference>
<evidence type="ECO:0000313" key="6">
    <source>
        <dbReference type="EMBL" id="KAK0177220.1"/>
    </source>
</evidence>
<dbReference type="SUPFAM" id="SSF55797">
    <property type="entry name" value="PR-1-like"/>
    <property type="match status" value="1"/>
</dbReference>
<keyword evidence="7" id="KW-1185">Reference proteome</keyword>
<reference evidence="6" key="2">
    <citation type="submission" date="2023-03" db="EMBL/GenBank/DDBJ databases">
        <authorList>
            <person name="Inwood S.N."/>
            <person name="Skelly J.G."/>
            <person name="Guhlin J."/>
            <person name="Harrop T.W.R."/>
            <person name="Goldson S.G."/>
            <person name="Dearden P.K."/>
        </authorList>
    </citation>
    <scope>NUCLEOTIDE SEQUENCE</scope>
    <source>
        <strain evidence="6">Irish</strain>
        <tissue evidence="6">Whole body</tissue>
    </source>
</reference>
<dbReference type="PROSITE" id="PS01010">
    <property type="entry name" value="CRISP_2"/>
    <property type="match status" value="1"/>
</dbReference>
<dbReference type="PROSITE" id="PS01009">
    <property type="entry name" value="CRISP_1"/>
    <property type="match status" value="1"/>
</dbReference>
<sequence>MEQIKYLLIGIIFSFAISSSLQCSYKSCHDPQNSGRFIEHTMCLYPTMALGDKCNDGHIVKLSEVDKQHIVNLHNELRAKVASGTELQGSNGPQPAGKIGPLQWDDELAEIAQHWMNQCINDHDKCRNINGNWVGQNLYMMGSSENSKNTQDIMTDSINSWYDEVKDFDNRFVSKFEFHHESVTGHYTQLVWADTTHVGCGMVQYKNSGFYMTLFACNYSPGGNVLGASVYPTL</sequence>
<dbReference type="InterPro" id="IPR001283">
    <property type="entry name" value="CRISP-related"/>
</dbReference>
<dbReference type="EMBL" id="JAQQBS010000001">
    <property type="protein sequence ID" value="KAK0177220.1"/>
    <property type="molecule type" value="Genomic_DNA"/>
</dbReference>
<evidence type="ECO:0000256" key="2">
    <source>
        <dbReference type="ARBA" id="ARBA00022525"/>
    </source>
</evidence>
<evidence type="ECO:0000259" key="5">
    <source>
        <dbReference type="SMART" id="SM00198"/>
    </source>
</evidence>
<keyword evidence="2" id="KW-0964">Secreted</keyword>
<organism evidence="6 7">
    <name type="scientific">Microctonus aethiopoides</name>
    <dbReference type="NCBI Taxonomy" id="144406"/>
    <lineage>
        <taxon>Eukaryota</taxon>
        <taxon>Metazoa</taxon>
        <taxon>Ecdysozoa</taxon>
        <taxon>Arthropoda</taxon>
        <taxon>Hexapoda</taxon>
        <taxon>Insecta</taxon>
        <taxon>Pterygota</taxon>
        <taxon>Neoptera</taxon>
        <taxon>Endopterygota</taxon>
        <taxon>Hymenoptera</taxon>
        <taxon>Apocrita</taxon>
        <taxon>Ichneumonoidea</taxon>
        <taxon>Braconidae</taxon>
        <taxon>Euphorinae</taxon>
        <taxon>Microctonus</taxon>
    </lineage>
</organism>
<protein>
    <recommendedName>
        <fullName evidence="5">SCP domain-containing protein</fullName>
    </recommendedName>
</protein>
<gene>
    <name evidence="6" type="ORF">PV328_001296</name>
</gene>
<feature type="domain" description="SCP" evidence="5">
    <location>
        <begin position="65"/>
        <end position="227"/>
    </location>
</feature>
<feature type="chain" id="PRO_5041429745" description="SCP domain-containing protein" evidence="4">
    <location>
        <begin position="24"/>
        <end position="234"/>
    </location>
</feature>
<dbReference type="CDD" id="cd05380">
    <property type="entry name" value="CAP_euk"/>
    <property type="match status" value="1"/>
</dbReference>
<reference evidence="6" key="1">
    <citation type="journal article" date="2023" name="bioRxiv">
        <title>Scaffold-level genome assemblies of two parasitoid biocontrol wasps reveal the parthenogenesis mechanism and an associated novel virus.</title>
        <authorList>
            <person name="Inwood S."/>
            <person name="Skelly J."/>
            <person name="Guhlin J."/>
            <person name="Harrop T."/>
            <person name="Goldson S."/>
            <person name="Dearden P."/>
        </authorList>
    </citation>
    <scope>NUCLEOTIDE SEQUENCE</scope>
    <source>
        <strain evidence="6">Irish</strain>
        <tissue evidence="6">Whole body</tissue>
    </source>
</reference>